<dbReference type="EMBL" id="CP032050">
    <property type="protein sequence ID" value="AYN68736.1"/>
    <property type="molecule type" value="Genomic_DNA"/>
</dbReference>
<accession>A0A3G2L908</accession>
<keyword evidence="1" id="KW-0732">Signal</keyword>
<dbReference type="Proteomes" id="UP000276309">
    <property type="component" value="Chromosome"/>
</dbReference>
<dbReference type="OrthoDB" id="1376285at2"/>
<dbReference type="KEGG" id="emar:D1013_15790"/>
<evidence type="ECO:0000256" key="1">
    <source>
        <dbReference type="SAM" id="SignalP"/>
    </source>
</evidence>
<keyword evidence="3" id="KW-1185">Reference proteome</keyword>
<dbReference type="AlphaFoldDB" id="A0A3G2L908"/>
<dbReference type="RefSeq" id="WP_121849748.1">
    <property type="nucleotide sequence ID" value="NZ_CP032050.1"/>
</dbReference>
<gene>
    <name evidence="2" type="ORF">D1013_15790</name>
</gene>
<feature type="chain" id="PRO_5018180761" evidence="1">
    <location>
        <begin position="22"/>
        <end position="111"/>
    </location>
</feature>
<evidence type="ECO:0000313" key="3">
    <source>
        <dbReference type="Proteomes" id="UP000276309"/>
    </source>
</evidence>
<feature type="signal peptide" evidence="1">
    <location>
        <begin position="1"/>
        <end position="21"/>
    </location>
</feature>
<reference evidence="2 3" key="1">
    <citation type="submission" date="2018-08" db="EMBL/GenBank/DDBJ databases">
        <title>The reduced genetic potential of extracellular carbohydrate catabolism in Euzebyella marina RN62, a Flavobacteriia bacterium isolated from the hadal water.</title>
        <authorList>
            <person name="Xue C."/>
        </authorList>
    </citation>
    <scope>NUCLEOTIDE SEQUENCE [LARGE SCALE GENOMIC DNA]</scope>
    <source>
        <strain evidence="2 3">RN62</strain>
    </source>
</reference>
<protein>
    <submittedName>
        <fullName evidence="2">Uncharacterized protein</fullName>
    </submittedName>
</protein>
<name>A0A3G2L908_9FLAO</name>
<proteinExistence type="predicted"/>
<sequence length="111" mass="12244">MRKISLVLVSAMLLTFGNVLANDSEPKSGSNSLSKQISEILSENTLTSNEVDMTAQVRFTLNKEQEIVVLSVDSEDANLENFVKAKLNYKKVNMSSFVEGKLYTVAVRVAL</sequence>
<evidence type="ECO:0000313" key="2">
    <source>
        <dbReference type="EMBL" id="AYN68736.1"/>
    </source>
</evidence>
<organism evidence="2 3">
    <name type="scientific">Euzebyella marina</name>
    <dbReference type="NCBI Taxonomy" id="1761453"/>
    <lineage>
        <taxon>Bacteria</taxon>
        <taxon>Pseudomonadati</taxon>
        <taxon>Bacteroidota</taxon>
        <taxon>Flavobacteriia</taxon>
        <taxon>Flavobacteriales</taxon>
        <taxon>Flavobacteriaceae</taxon>
        <taxon>Euzebyella</taxon>
    </lineage>
</organism>